<evidence type="ECO:0000313" key="2">
    <source>
        <dbReference type="Proteomes" id="UP000175744"/>
    </source>
</evidence>
<proteinExistence type="predicted"/>
<comment type="caution">
    <text evidence="1">The sequence shown here is derived from an EMBL/GenBank/DDBJ whole genome shotgun (WGS) entry which is preliminary data.</text>
</comment>
<reference evidence="1 2" key="1">
    <citation type="submission" date="2016-06" db="EMBL/GenBank/DDBJ databases">
        <title>Genome sequence of Clostridium acetireducens DSM 10703.</title>
        <authorList>
            <person name="Poehlein A."/>
            <person name="Fluechter S."/>
            <person name="Duerre P."/>
            <person name="Daniel R."/>
        </authorList>
    </citation>
    <scope>NUCLEOTIDE SEQUENCE [LARGE SCALE GENOMIC DNA]</scope>
    <source>
        <strain evidence="1 2">DSM 10703</strain>
    </source>
</reference>
<dbReference type="RefSeq" id="WP_070111335.1">
    <property type="nucleotide sequence ID" value="NZ_LZFO01000056.1"/>
</dbReference>
<dbReference type="EMBL" id="LZFO01000056">
    <property type="protein sequence ID" value="OFH99449.1"/>
    <property type="molecule type" value="Genomic_DNA"/>
</dbReference>
<keyword evidence="2" id="KW-1185">Reference proteome</keyword>
<gene>
    <name evidence="1" type="ORF">CLOACE_22390</name>
</gene>
<dbReference type="OrthoDB" id="1936804at2"/>
<protein>
    <submittedName>
        <fullName evidence="1">Uncharacterized protein</fullName>
    </submittedName>
</protein>
<dbReference type="Proteomes" id="UP000175744">
    <property type="component" value="Unassembled WGS sequence"/>
</dbReference>
<organism evidence="1 2">
    <name type="scientific">Clostridium acetireducens DSM 10703</name>
    <dbReference type="NCBI Taxonomy" id="1121290"/>
    <lineage>
        <taxon>Bacteria</taxon>
        <taxon>Bacillati</taxon>
        <taxon>Bacillota</taxon>
        <taxon>Clostridia</taxon>
        <taxon>Eubacteriales</taxon>
        <taxon>Clostridiaceae</taxon>
        <taxon>Clostridium</taxon>
    </lineage>
</organism>
<dbReference type="AlphaFoldDB" id="A0A1E8EVB9"/>
<name>A0A1E8EVB9_9CLOT</name>
<evidence type="ECO:0000313" key="1">
    <source>
        <dbReference type="EMBL" id="OFH99449.1"/>
    </source>
</evidence>
<accession>A0A1E8EVB9</accession>
<sequence length="155" mass="18425">MSLVKSVDSIIKLKDLINEGKWVRNDIGMFRIQYGKLLNVKEKLKLIIVSNSLEEPIYTSVEKILISGNDEAILFYDGQYPIRLHRNDYKEYDKYIDKSEWELLFGEDAGTRLERKDLVNKKEGFYVQPHINLENCMMSDYDEEETERVNRYFNL</sequence>